<organism evidence="2">
    <name type="scientific">marine metagenome</name>
    <dbReference type="NCBI Taxonomy" id="408172"/>
    <lineage>
        <taxon>unclassified sequences</taxon>
        <taxon>metagenomes</taxon>
        <taxon>ecological metagenomes</taxon>
    </lineage>
</organism>
<protein>
    <submittedName>
        <fullName evidence="2">Uncharacterized protein</fullName>
    </submittedName>
</protein>
<feature type="compositionally biased region" description="Basic and acidic residues" evidence="1">
    <location>
        <begin position="1"/>
        <end position="19"/>
    </location>
</feature>
<dbReference type="EMBL" id="UINC01000909">
    <property type="protein sequence ID" value="SUZ63154.1"/>
    <property type="molecule type" value="Genomic_DNA"/>
</dbReference>
<reference evidence="2" key="1">
    <citation type="submission" date="2018-05" db="EMBL/GenBank/DDBJ databases">
        <authorList>
            <person name="Lanie J.A."/>
            <person name="Ng W.-L."/>
            <person name="Kazmierczak K.M."/>
            <person name="Andrzejewski T.M."/>
            <person name="Davidsen T.M."/>
            <person name="Wayne K.J."/>
            <person name="Tettelin H."/>
            <person name="Glass J.I."/>
            <person name="Rusch D."/>
            <person name="Podicherti R."/>
            <person name="Tsui H.-C.T."/>
            <person name="Winkler M.E."/>
        </authorList>
    </citation>
    <scope>NUCLEOTIDE SEQUENCE</scope>
</reference>
<proteinExistence type="predicted"/>
<evidence type="ECO:0000256" key="1">
    <source>
        <dbReference type="SAM" id="MobiDB-lite"/>
    </source>
</evidence>
<feature type="region of interest" description="Disordered" evidence="1">
    <location>
        <begin position="1"/>
        <end position="40"/>
    </location>
</feature>
<gene>
    <name evidence="2" type="ORF">METZ01_LOCUS16008</name>
</gene>
<evidence type="ECO:0000313" key="2">
    <source>
        <dbReference type="EMBL" id="SUZ63154.1"/>
    </source>
</evidence>
<dbReference type="AlphaFoldDB" id="A0A381P963"/>
<sequence>MPHQDPDHQLETKRAKNPDDSTLGGYLRLHSRPPAFEGSDRHPYTVSIEVEQTGNLRAPYSGYLVFPRWAETGVGIVGHVETSILVEAPTTPQATQALESLTLYEVKDQLEKAIIRQSELRTEEGS</sequence>
<accession>A0A381P963</accession>
<name>A0A381P963_9ZZZZ</name>